<proteinExistence type="predicted"/>
<dbReference type="PANTHER" id="PTHR28026">
    <property type="entry name" value="DUF962 DOMAIN PROTEIN (AFU_ORTHOLOGUE AFUA_8G05310)"/>
    <property type="match status" value="1"/>
</dbReference>
<dbReference type="Proteomes" id="UP000294564">
    <property type="component" value="Unassembled WGS sequence"/>
</dbReference>
<reference evidence="2 3" key="1">
    <citation type="submission" date="2019-03" db="EMBL/GenBank/DDBJ databases">
        <title>Genomic Encyclopedia of Type Strains, Phase IV (KMG-IV): sequencing the most valuable type-strain genomes for metagenomic binning, comparative biology and taxonomic classification.</title>
        <authorList>
            <person name="Goeker M."/>
        </authorList>
    </citation>
    <scope>NUCLEOTIDE SEQUENCE [LARGE SCALE GENOMIC DNA]</scope>
    <source>
        <strain evidence="2 3">DSM 14836</strain>
    </source>
</reference>
<dbReference type="GO" id="GO:0046521">
    <property type="term" value="P:sphingoid catabolic process"/>
    <property type="evidence" value="ECO:0007669"/>
    <property type="project" value="TreeGrafter"/>
</dbReference>
<dbReference type="Pfam" id="PF06127">
    <property type="entry name" value="Mpo1-like"/>
    <property type="match status" value="1"/>
</dbReference>
<gene>
    <name evidence="2" type="ORF">EV195_11111</name>
</gene>
<dbReference type="OrthoDB" id="5515308at2"/>
<sequence>MKKAEKLFEEYSKSHQNEKNQLIHYICVPIIFFSVIGLIMSIPNDILKNTFKLYNPLIENWGFVFGILISVGFYLRLSFWYFIKMLAVILICIAGNNWINNTTNLFLVSIILFVLAWIGQFYGHKIEGKKPSFLKDLQFLLVGPLWVIEKLSKR</sequence>
<dbReference type="EMBL" id="SLXM01000011">
    <property type="protein sequence ID" value="TCP22583.1"/>
    <property type="molecule type" value="Genomic_DNA"/>
</dbReference>
<keyword evidence="3" id="KW-1185">Reference proteome</keyword>
<organism evidence="2 3">
    <name type="scientific">Tenacibaculum skagerrakense</name>
    <dbReference type="NCBI Taxonomy" id="186571"/>
    <lineage>
        <taxon>Bacteria</taxon>
        <taxon>Pseudomonadati</taxon>
        <taxon>Bacteroidota</taxon>
        <taxon>Flavobacteriia</taxon>
        <taxon>Flavobacteriales</taxon>
        <taxon>Flavobacteriaceae</taxon>
        <taxon>Tenacibaculum</taxon>
    </lineage>
</organism>
<dbReference type="InterPro" id="IPR009305">
    <property type="entry name" value="Mpo1-like"/>
</dbReference>
<keyword evidence="1" id="KW-0812">Transmembrane</keyword>
<evidence type="ECO:0000313" key="3">
    <source>
        <dbReference type="Proteomes" id="UP000294564"/>
    </source>
</evidence>
<keyword evidence="1" id="KW-1133">Transmembrane helix</keyword>
<keyword evidence="1" id="KW-0472">Membrane</keyword>
<dbReference type="RefSeq" id="WP_132795787.1">
    <property type="nucleotide sequence ID" value="NZ_SLXM01000011.1"/>
</dbReference>
<protein>
    <submittedName>
        <fullName evidence="2">Putative membrane protein YGL010W</fullName>
    </submittedName>
</protein>
<evidence type="ECO:0000313" key="2">
    <source>
        <dbReference type="EMBL" id="TCP22583.1"/>
    </source>
</evidence>
<feature type="transmembrane region" description="Helical" evidence="1">
    <location>
        <begin position="105"/>
        <end position="123"/>
    </location>
</feature>
<accession>A0A4R2NLS4</accession>
<comment type="caution">
    <text evidence="2">The sequence shown here is derived from an EMBL/GenBank/DDBJ whole genome shotgun (WGS) entry which is preliminary data.</text>
</comment>
<evidence type="ECO:0000256" key="1">
    <source>
        <dbReference type="SAM" id="Phobius"/>
    </source>
</evidence>
<dbReference type="PANTHER" id="PTHR28026:SF9">
    <property type="entry name" value="2-HYDROXY-PALMITIC ACID DIOXYGENASE MPO1"/>
    <property type="match status" value="1"/>
</dbReference>
<feature type="transmembrane region" description="Helical" evidence="1">
    <location>
        <begin position="54"/>
        <end position="74"/>
    </location>
</feature>
<dbReference type="GO" id="GO:0016020">
    <property type="term" value="C:membrane"/>
    <property type="evidence" value="ECO:0007669"/>
    <property type="project" value="GOC"/>
</dbReference>
<dbReference type="AlphaFoldDB" id="A0A4R2NLS4"/>
<name>A0A4R2NLS4_9FLAO</name>
<feature type="transmembrane region" description="Helical" evidence="1">
    <location>
        <begin position="21"/>
        <end position="42"/>
    </location>
</feature>